<keyword evidence="2 6" id="KW-1003">Cell membrane</keyword>
<evidence type="ECO:0000256" key="5">
    <source>
        <dbReference type="ARBA" id="ARBA00023136"/>
    </source>
</evidence>
<evidence type="ECO:0000256" key="6">
    <source>
        <dbReference type="RuleBase" id="RU366058"/>
    </source>
</evidence>
<dbReference type="InterPro" id="IPR015414">
    <property type="entry name" value="TMEM64"/>
</dbReference>
<dbReference type="RefSeq" id="WP_234985048.1">
    <property type="nucleotide sequence ID" value="NZ_FUYA01000001.1"/>
</dbReference>
<sequence length="225" mass="24361">MDPKQVKTYLKGIVMLAVLAGIGVLFQAFDLGNALDESWIDSHIRNHGLYGITLFVGAGALFTAVGLPRQIISFLSGYAYGFVAGTALGTLATTIGCALAFFYSRFFGRSFVNRRFGKRIQKVDSFLTNNTISTALVIRFMPVGSNILTNLLAGVTGVKSGPFLLGSAIGFIPQTLIFALLGSGFNVDPVWRTSLSIALFIISTWLGFKLYRARKNSLPLEDSED</sequence>
<reference evidence="8 9" key="1">
    <citation type="submission" date="2017-02" db="EMBL/GenBank/DDBJ databases">
        <authorList>
            <person name="Peterson S.W."/>
        </authorList>
    </citation>
    <scope>NUCLEOTIDE SEQUENCE [LARGE SCALE GENOMIC DNA]</scope>
    <source>
        <strain evidence="8 9">DSM 18034</strain>
    </source>
</reference>
<dbReference type="STRING" id="1121442.SAMN02745702_00149"/>
<keyword evidence="4 6" id="KW-1133">Transmembrane helix</keyword>
<dbReference type="PANTHER" id="PTHR12677">
    <property type="entry name" value="GOLGI APPARATUS MEMBRANE PROTEIN TVP38-RELATED"/>
    <property type="match status" value="1"/>
</dbReference>
<evidence type="ECO:0000256" key="3">
    <source>
        <dbReference type="ARBA" id="ARBA00022692"/>
    </source>
</evidence>
<dbReference type="InterPro" id="IPR032816">
    <property type="entry name" value="VTT_dom"/>
</dbReference>
<feature type="transmembrane region" description="Helical" evidence="6">
    <location>
        <begin position="163"/>
        <end position="184"/>
    </location>
</feature>
<dbReference type="Proteomes" id="UP000189733">
    <property type="component" value="Unassembled WGS sequence"/>
</dbReference>
<evidence type="ECO:0000313" key="9">
    <source>
        <dbReference type="Proteomes" id="UP000189733"/>
    </source>
</evidence>
<organism evidence="8 9">
    <name type="scientific">Desulfobaculum bizertense DSM 18034</name>
    <dbReference type="NCBI Taxonomy" id="1121442"/>
    <lineage>
        <taxon>Bacteria</taxon>
        <taxon>Pseudomonadati</taxon>
        <taxon>Thermodesulfobacteriota</taxon>
        <taxon>Desulfovibrionia</taxon>
        <taxon>Desulfovibrionales</taxon>
        <taxon>Desulfovibrionaceae</taxon>
        <taxon>Desulfobaculum</taxon>
    </lineage>
</organism>
<dbReference type="GO" id="GO:0005886">
    <property type="term" value="C:plasma membrane"/>
    <property type="evidence" value="ECO:0007669"/>
    <property type="project" value="UniProtKB-SubCell"/>
</dbReference>
<evidence type="ECO:0000313" key="8">
    <source>
        <dbReference type="EMBL" id="SKA63504.1"/>
    </source>
</evidence>
<evidence type="ECO:0000256" key="2">
    <source>
        <dbReference type="ARBA" id="ARBA00022475"/>
    </source>
</evidence>
<feature type="transmembrane region" description="Helical" evidence="6">
    <location>
        <begin position="79"/>
        <end position="103"/>
    </location>
</feature>
<protein>
    <recommendedName>
        <fullName evidence="6">TVP38/TMEM64 family membrane protein</fullName>
    </recommendedName>
</protein>
<proteinExistence type="inferred from homology"/>
<accession>A0A1T4VEV1</accession>
<keyword evidence="3 6" id="KW-0812">Transmembrane</keyword>
<feature type="transmembrane region" description="Helical" evidence="6">
    <location>
        <begin position="12"/>
        <end position="29"/>
    </location>
</feature>
<feature type="domain" description="VTT" evidence="7">
    <location>
        <begin position="67"/>
        <end position="183"/>
    </location>
</feature>
<dbReference type="PANTHER" id="PTHR12677:SF59">
    <property type="entry name" value="GOLGI APPARATUS MEMBRANE PROTEIN TVP38-RELATED"/>
    <property type="match status" value="1"/>
</dbReference>
<keyword evidence="5 6" id="KW-0472">Membrane</keyword>
<feature type="transmembrane region" description="Helical" evidence="6">
    <location>
        <begin position="136"/>
        <end position="156"/>
    </location>
</feature>
<gene>
    <name evidence="8" type="ORF">SAMN02745702_00149</name>
</gene>
<evidence type="ECO:0000256" key="4">
    <source>
        <dbReference type="ARBA" id="ARBA00022989"/>
    </source>
</evidence>
<comment type="similarity">
    <text evidence="6">Belongs to the TVP38/TMEM64 family.</text>
</comment>
<evidence type="ECO:0000256" key="1">
    <source>
        <dbReference type="ARBA" id="ARBA00004651"/>
    </source>
</evidence>
<dbReference type="EMBL" id="FUYA01000001">
    <property type="protein sequence ID" value="SKA63504.1"/>
    <property type="molecule type" value="Genomic_DNA"/>
</dbReference>
<dbReference type="AlphaFoldDB" id="A0A1T4VEV1"/>
<dbReference type="Pfam" id="PF09335">
    <property type="entry name" value="VTT_dom"/>
    <property type="match status" value="1"/>
</dbReference>
<comment type="subcellular location">
    <subcellularLocation>
        <location evidence="1 6">Cell membrane</location>
        <topology evidence="1 6">Multi-pass membrane protein</topology>
    </subcellularLocation>
</comment>
<name>A0A1T4VEV1_9BACT</name>
<keyword evidence="9" id="KW-1185">Reference proteome</keyword>
<feature type="transmembrane region" description="Helical" evidence="6">
    <location>
        <begin position="49"/>
        <end position="67"/>
    </location>
</feature>
<evidence type="ECO:0000259" key="7">
    <source>
        <dbReference type="Pfam" id="PF09335"/>
    </source>
</evidence>
<feature type="transmembrane region" description="Helical" evidence="6">
    <location>
        <begin position="190"/>
        <end position="208"/>
    </location>
</feature>